<proteinExistence type="predicted"/>
<evidence type="ECO:0000313" key="2">
    <source>
        <dbReference type="EMBL" id="MFD1104352.1"/>
    </source>
</evidence>
<dbReference type="Proteomes" id="UP001597203">
    <property type="component" value="Unassembled WGS sequence"/>
</dbReference>
<comment type="caution">
    <text evidence="2">The sequence shown here is derived from an EMBL/GenBank/DDBJ whole genome shotgun (WGS) entry which is preliminary data.</text>
</comment>
<accession>A0ABW3NY95</accession>
<gene>
    <name evidence="2" type="ORF">ACFQ24_05605</name>
</gene>
<evidence type="ECO:0000313" key="3">
    <source>
        <dbReference type="Proteomes" id="UP001597203"/>
    </source>
</evidence>
<dbReference type="Pfam" id="PF06505">
    <property type="entry name" value="XylR_N"/>
    <property type="match status" value="1"/>
</dbReference>
<feature type="domain" description="Activator of aromatic catabolism" evidence="1">
    <location>
        <begin position="9"/>
        <end position="70"/>
    </location>
</feature>
<organism evidence="2 3">
    <name type="scientific">Sphingobium olei</name>
    <dbReference type="NCBI Taxonomy" id="420955"/>
    <lineage>
        <taxon>Bacteria</taxon>
        <taxon>Pseudomonadati</taxon>
        <taxon>Pseudomonadota</taxon>
        <taxon>Alphaproteobacteria</taxon>
        <taxon>Sphingomonadales</taxon>
        <taxon>Sphingomonadaceae</taxon>
        <taxon>Sphingobium</taxon>
    </lineage>
</organism>
<sequence>MKQLPGYADLTKRLRFSPEQGRIWRDSERCVLLSQSALTTLRSQLVAQLGLARARRLFWDMGFAEGRGARSRRRNCAPIAGFSKPLRLAPKPMR</sequence>
<protein>
    <submittedName>
        <fullName evidence="2">XylR N-terminal domain-containing protein</fullName>
    </submittedName>
</protein>
<name>A0ABW3NY95_9SPHN</name>
<reference evidence="3" key="1">
    <citation type="journal article" date="2019" name="Int. J. Syst. Evol. Microbiol.">
        <title>The Global Catalogue of Microorganisms (GCM) 10K type strain sequencing project: providing services to taxonomists for standard genome sequencing and annotation.</title>
        <authorList>
            <consortium name="The Broad Institute Genomics Platform"/>
            <consortium name="The Broad Institute Genome Sequencing Center for Infectious Disease"/>
            <person name="Wu L."/>
            <person name="Ma J."/>
        </authorList>
    </citation>
    <scope>NUCLEOTIDE SEQUENCE [LARGE SCALE GENOMIC DNA]</scope>
    <source>
        <strain evidence="3">CCUG 54329</strain>
    </source>
</reference>
<dbReference type="InterPro" id="IPR010523">
    <property type="entry name" value="XylR_N"/>
</dbReference>
<evidence type="ECO:0000259" key="1">
    <source>
        <dbReference type="Pfam" id="PF06505"/>
    </source>
</evidence>
<dbReference type="RefSeq" id="WP_380909598.1">
    <property type="nucleotide sequence ID" value="NZ_JBHTLS010000093.1"/>
</dbReference>
<keyword evidence="3" id="KW-1185">Reference proteome</keyword>
<dbReference type="EMBL" id="JBHTLS010000093">
    <property type="protein sequence ID" value="MFD1104352.1"/>
    <property type="molecule type" value="Genomic_DNA"/>
</dbReference>